<proteinExistence type="predicted"/>
<dbReference type="Gene3D" id="1.20.81.30">
    <property type="entry name" value="Type II secretion system (T2SS), domain F"/>
    <property type="match status" value="1"/>
</dbReference>
<feature type="transmembrane region" description="Helical" evidence="6">
    <location>
        <begin position="280"/>
        <end position="306"/>
    </location>
</feature>
<dbReference type="EMBL" id="CP064030">
    <property type="protein sequence ID" value="QRN55462.1"/>
    <property type="molecule type" value="Genomic_DNA"/>
</dbReference>
<evidence type="ECO:0000256" key="1">
    <source>
        <dbReference type="ARBA" id="ARBA00004651"/>
    </source>
</evidence>
<dbReference type="InterPro" id="IPR042094">
    <property type="entry name" value="T2SS_GspF_sf"/>
</dbReference>
<dbReference type="Pfam" id="PF00482">
    <property type="entry name" value="T2SSF"/>
    <property type="match status" value="1"/>
</dbReference>
<evidence type="ECO:0000256" key="4">
    <source>
        <dbReference type="ARBA" id="ARBA00022989"/>
    </source>
</evidence>
<feature type="domain" description="Type II secretion system protein GspF" evidence="7">
    <location>
        <begin position="173"/>
        <end position="300"/>
    </location>
</feature>
<reference evidence="8 9" key="1">
    <citation type="submission" date="2020-10" db="EMBL/GenBank/DDBJ databases">
        <title>Phylogeny of dyella-like bacteria.</title>
        <authorList>
            <person name="Fu J."/>
        </authorList>
    </citation>
    <scope>NUCLEOTIDE SEQUENCE [LARGE SCALE GENOMIC DNA]</scope>
    <source>
        <strain evidence="8 9">DHOB09</strain>
    </source>
</reference>
<feature type="transmembrane region" description="Helical" evidence="6">
    <location>
        <begin position="135"/>
        <end position="157"/>
    </location>
</feature>
<accession>A0ABX7GY90</accession>
<evidence type="ECO:0000256" key="6">
    <source>
        <dbReference type="SAM" id="Phobius"/>
    </source>
</evidence>
<keyword evidence="3 6" id="KW-0812">Transmembrane</keyword>
<dbReference type="Proteomes" id="UP000663181">
    <property type="component" value="Chromosome"/>
</dbReference>
<dbReference type="InterPro" id="IPR018076">
    <property type="entry name" value="T2SS_GspF_dom"/>
</dbReference>
<keyword evidence="2" id="KW-1003">Cell membrane</keyword>
<dbReference type="PANTHER" id="PTHR35007">
    <property type="entry name" value="INTEGRAL MEMBRANE PROTEIN-RELATED"/>
    <property type="match status" value="1"/>
</dbReference>
<sequence length="318" mass="34914">MSASLLFTCALIALLLGLAIAGAHWLQRSRQSGHVVHVIDRALQQQPSSAAQDAAAHADQSLWRRTLDTLASVGRHFESGRLGQALLTPEDRLLLDQANRNTPTDRAIFLGLRLVLAMGLPIFLLPWLSGGGIRLLLNLAAAFAAGLLLPKFILSAWANGLRKRVDDELPLLIDLLRLLQGVGVSMDQSLQIIAERFRTVIPVLGREIHDANVAYIHGRPRAQSLRRLSESFGNQDLQSLVQIIVQVHEHGGAVQEPLRQFAERLREQRKMSMKERTGKLSVKMTLVMMLTLLPALMLVLAGPAAISLVSTLAKLRGH</sequence>
<keyword evidence="5 6" id="KW-0472">Membrane</keyword>
<keyword evidence="9" id="KW-1185">Reference proteome</keyword>
<evidence type="ECO:0000256" key="2">
    <source>
        <dbReference type="ARBA" id="ARBA00022475"/>
    </source>
</evidence>
<evidence type="ECO:0000256" key="5">
    <source>
        <dbReference type="ARBA" id="ARBA00023136"/>
    </source>
</evidence>
<name>A0ABX7GY90_9GAMM</name>
<dbReference type="RefSeq" id="WP_188799028.1">
    <property type="nucleotide sequence ID" value="NZ_BMIZ01000001.1"/>
</dbReference>
<feature type="transmembrane region" description="Helical" evidence="6">
    <location>
        <begin position="107"/>
        <end position="128"/>
    </location>
</feature>
<comment type="subcellular location">
    <subcellularLocation>
        <location evidence="1">Cell membrane</location>
        <topology evidence="1">Multi-pass membrane protein</topology>
    </subcellularLocation>
</comment>
<evidence type="ECO:0000313" key="9">
    <source>
        <dbReference type="Proteomes" id="UP000663181"/>
    </source>
</evidence>
<keyword evidence="4 6" id="KW-1133">Transmembrane helix</keyword>
<gene>
    <name evidence="8" type="ORF">ISN74_09130</name>
</gene>
<evidence type="ECO:0000313" key="8">
    <source>
        <dbReference type="EMBL" id="QRN55462.1"/>
    </source>
</evidence>
<protein>
    <submittedName>
        <fullName evidence="8">Type II secretion system F family protein</fullName>
    </submittedName>
</protein>
<dbReference type="PANTHER" id="PTHR35007:SF2">
    <property type="entry name" value="PILUS ASSEMBLE PROTEIN"/>
    <property type="match status" value="1"/>
</dbReference>
<evidence type="ECO:0000259" key="7">
    <source>
        <dbReference type="Pfam" id="PF00482"/>
    </source>
</evidence>
<evidence type="ECO:0000256" key="3">
    <source>
        <dbReference type="ARBA" id="ARBA00022692"/>
    </source>
</evidence>
<organism evidence="8 9">
    <name type="scientific">Dyella caseinilytica</name>
    <dbReference type="NCBI Taxonomy" id="1849581"/>
    <lineage>
        <taxon>Bacteria</taxon>
        <taxon>Pseudomonadati</taxon>
        <taxon>Pseudomonadota</taxon>
        <taxon>Gammaproteobacteria</taxon>
        <taxon>Lysobacterales</taxon>
        <taxon>Rhodanobacteraceae</taxon>
        <taxon>Dyella</taxon>
    </lineage>
</organism>